<dbReference type="Pfam" id="PF04463">
    <property type="entry name" value="2-thiour_desulf"/>
    <property type="match status" value="1"/>
</dbReference>
<dbReference type="RefSeq" id="WP_262855869.1">
    <property type="nucleotide sequence ID" value="NZ_JAOPKZ010000009.1"/>
</dbReference>
<reference evidence="1 2" key="1">
    <citation type="journal article" date="2023" name="Int. J. Syst. Evol. Microbiol.">
        <title>Streptococcus sciuri sp. nov., Staphylococcus marylandisciuri sp. nov. and Staphylococcus americanisciuri sp. nov., isolated from faeces of eastern grey squirrel (Sciurus carolinensis).</title>
        <authorList>
            <person name="Volokhov D.V."/>
            <person name="Zagorodnyaya T.A."/>
            <person name="Furtak V.A."/>
            <person name="Nattanmai G."/>
            <person name="Randall L."/>
            <person name="Jose S."/>
            <person name="Gao Y."/>
            <person name="Eisenberg T."/>
            <person name="Delmonte P."/>
            <person name="Blom J."/>
            <person name="Mitchell K.K."/>
        </authorList>
    </citation>
    <scope>NUCLEOTIDE SEQUENCE [LARGE SCALE GENOMIC DNA]</scope>
    <source>
        <strain evidence="1 2">SQ8-PEA</strain>
    </source>
</reference>
<dbReference type="InterPro" id="IPR007553">
    <property type="entry name" value="2-thiour_desulf"/>
</dbReference>
<organism evidence="1 2">
    <name type="scientific">Staphylococcus marylandisciuri</name>
    <dbReference type="NCBI Taxonomy" id="2981529"/>
    <lineage>
        <taxon>Bacteria</taxon>
        <taxon>Bacillati</taxon>
        <taxon>Bacillota</taxon>
        <taxon>Bacilli</taxon>
        <taxon>Bacillales</taxon>
        <taxon>Staphylococcaceae</taxon>
        <taxon>Staphylococcus</taxon>
    </lineage>
</organism>
<dbReference type="PANTHER" id="PTHR30087">
    <property type="entry name" value="INNER MEMBRANE PROTEIN"/>
    <property type="match status" value="1"/>
</dbReference>
<dbReference type="EMBL" id="JAOPKZ010000009">
    <property type="protein sequence ID" value="MCU5746318.1"/>
    <property type="molecule type" value="Genomic_DNA"/>
</dbReference>
<evidence type="ECO:0000313" key="2">
    <source>
        <dbReference type="Proteomes" id="UP001209553"/>
    </source>
</evidence>
<proteinExistence type="predicted"/>
<name>A0ABT2QQU3_9STAP</name>
<comment type="caution">
    <text evidence="1">The sequence shown here is derived from an EMBL/GenBank/DDBJ whole genome shotgun (WGS) entry which is preliminary data.</text>
</comment>
<accession>A0ABT2QQU3</accession>
<keyword evidence="2" id="KW-1185">Reference proteome</keyword>
<dbReference type="PANTHER" id="PTHR30087:SF1">
    <property type="entry name" value="HYPOTHETICAL CYTOSOLIC PROTEIN"/>
    <property type="match status" value="1"/>
</dbReference>
<protein>
    <submittedName>
        <fullName evidence="1">DUF523 domain-containing protein</fullName>
    </submittedName>
</protein>
<evidence type="ECO:0000313" key="1">
    <source>
        <dbReference type="EMBL" id="MCU5746318.1"/>
    </source>
</evidence>
<gene>
    <name evidence="1" type="ORF">N9R04_06255</name>
</gene>
<dbReference type="Proteomes" id="UP001209553">
    <property type="component" value="Unassembled WGS sequence"/>
</dbReference>
<sequence length="150" mass="16298">MILISACLTGAQVRYDGSHKLDRRLRQLVEEGKAISACPEVLGGLSTPRDPAEIVGGDGNDVWTGQAQVRTIRGEDVTAQYKAGALQTLRMVQELNCDTVILKSKSPSCGSIEIYDGTFTGSKKVGNGVVTALLKQYDIKVYDEISFFKR</sequence>